<protein>
    <recommendedName>
        <fullName evidence="5">Enkurin domain-containing protein</fullName>
    </recommendedName>
</protein>
<evidence type="ECO:0000256" key="2">
    <source>
        <dbReference type="SAM" id="MobiDB-lite"/>
    </source>
</evidence>
<dbReference type="OrthoDB" id="272083at2759"/>
<evidence type="ECO:0000313" key="3">
    <source>
        <dbReference type="EMBL" id="ORC92483.1"/>
    </source>
</evidence>
<comment type="caution">
    <text evidence="3">The sequence shown here is derived from an EMBL/GenBank/DDBJ whole genome shotgun (WGS) entry which is preliminary data.</text>
</comment>
<feature type="region of interest" description="Disordered" evidence="2">
    <location>
        <begin position="54"/>
        <end position="82"/>
    </location>
</feature>
<feature type="coiled-coil region" evidence="1">
    <location>
        <begin position="161"/>
        <end position="195"/>
    </location>
</feature>
<dbReference type="VEuPathDB" id="TriTrypDB:TM35_000032360"/>
<sequence>MDWDADAVVRAFGRGTAAGAALHKCYVRPSKPSTLDPELQQRLRAMAEARAASERAQFHPKPVPKSQAMIPRPRVGLPQRPSPEDIARYRLDALPHKKKESVIRKETRARSPLKPPQFKRPVMTTEEKERLGQIFQFGEVPQKPVKFTGANRVRYGAIDKRYQLKERFENLQKQVQSLKEELQELRQEQNADTENTADGSEPIIIAAGPEIRRRFHKRNPMKALERRLMEQDLTRAIGDALLEMKEIDAAICELNANEAVKYGLKP</sequence>
<keyword evidence="1" id="KW-0175">Coiled coil</keyword>
<dbReference type="GeneID" id="39981783"/>
<dbReference type="EMBL" id="NBCO01000003">
    <property type="protein sequence ID" value="ORC92483.1"/>
    <property type="molecule type" value="Genomic_DNA"/>
</dbReference>
<dbReference type="RefSeq" id="XP_028886549.1">
    <property type="nucleotide sequence ID" value="XM_029022003.1"/>
</dbReference>
<accession>A0A1X0P771</accession>
<dbReference type="Proteomes" id="UP000192257">
    <property type="component" value="Unassembled WGS sequence"/>
</dbReference>
<name>A0A1X0P771_9TRYP</name>
<keyword evidence="4" id="KW-1185">Reference proteome</keyword>
<dbReference type="AlphaFoldDB" id="A0A1X0P771"/>
<evidence type="ECO:0008006" key="5">
    <source>
        <dbReference type="Google" id="ProtNLM"/>
    </source>
</evidence>
<gene>
    <name evidence="3" type="ORF">TM35_000032360</name>
</gene>
<organism evidence="3 4">
    <name type="scientific">Trypanosoma theileri</name>
    <dbReference type="NCBI Taxonomy" id="67003"/>
    <lineage>
        <taxon>Eukaryota</taxon>
        <taxon>Discoba</taxon>
        <taxon>Euglenozoa</taxon>
        <taxon>Kinetoplastea</taxon>
        <taxon>Metakinetoplastina</taxon>
        <taxon>Trypanosomatida</taxon>
        <taxon>Trypanosomatidae</taxon>
        <taxon>Trypanosoma</taxon>
    </lineage>
</organism>
<reference evidence="3 4" key="1">
    <citation type="submission" date="2017-03" db="EMBL/GenBank/DDBJ databases">
        <title>An alternative strategy for trypanosome survival in the mammalian bloodstream revealed through genome and transcriptome analysis of the ubiquitous bovine parasite Trypanosoma (Megatrypanum) theileri.</title>
        <authorList>
            <person name="Kelly S."/>
            <person name="Ivens A."/>
            <person name="Mott A."/>
            <person name="O'Neill E."/>
            <person name="Emms D."/>
            <person name="Macleod O."/>
            <person name="Voorheis P."/>
            <person name="Matthews J."/>
            <person name="Matthews K."/>
            <person name="Carrington M."/>
        </authorList>
    </citation>
    <scope>NUCLEOTIDE SEQUENCE [LARGE SCALE GENOMIC DNA]</scope>
    <source>
        <strain evidence="3">Edinburgh</strain>
    </source>
</reference>
<proteinExistence type="predicted"/>
<evidence type="ECO:0000313" key="4">
    <source>
        <dbReference type="Proteomes" id="UP000192257"/>
    </source>
</evidence>
<evidence type="ECO:0000256" key="1">
    <source>
        <dbReference type="SAM" id="Coils"/>
    </source>
</evidence>